<evidence type="ECO:0000313" key="3">
    <source>
        <dbReference type="Proteomes" id="UP000075320"/>
    </source>
</evidence>
<feature type="domain" description="HTH cro/C1-type" evidence="1">
    <location>
        <begin position="12"/>
        <end position="67"/>
    </location>
</feature>
<evidence type="ECO:0000313" key="2">
    <source>
        <dbReference type="EMBL" id="KYG66652.1"/>
    </source>
</evidence>
<organism evidence="2 3">
    <name type="scientific">Bdellovibrio bacteriovorus</name>
    <dbReference type="NCBI Taxonomy" id="959"/>
    <lineage>
        <taxon>Bacteria</taxon>
        <taxon>Pseudomonadati</taxon>
        <taxon>Bdellovibrionota</taxon>
        <taxon>Bdellovibrionia</taxon>
        <taxon>Bdellovibrionales</taxon>
        <taxon>Pseudobdellovibrionaceae</taxon>
        <taxon>Bdellovibrio</taxon>
    </lineage>
</organism>
<name>A0A150WQ94_BDEBC</name>
<dbReference type="InterPro" id="IPR010982">
    <property type="entry name" value="Lambda_DNA-bd_dom_sf"/>
</dbReference>
<comment type="caution">
    <text evidence="2">The sequence shown here is derived from an EMBL/GenBank/DDBJ whole genome shotgun (WGS) entry which is preliminary data.</text>
</comment>
<dbReference type="EMBL" id="LUKE01000001">
    <property type="protein sequence ID" value="KYG66652.1"/>
    <property type="molecule type" value="Genomic_DNA"/>
</dbReference>
<protein>
    <recommendedName>
        <fullName evidence="1">HTH cro/C1-type domain-containing protein</fullName>
    </recommendedName>
</protein>
<sequence>MEACVKKCGDFLKQSREAQGLSQKNISTMLGYNTSQFVSNWERGLSMPPIPTLRKLAKVYKIDAEVLFNVILEAQVESVTQSLKEKFVAEYRRGLGKSSNRSHRA</sequence>
<keyword evidence="3" id="KW-1185">Reference proteome</keyword>
<dbReference type="PROSITE" id="PS50943">
    <property type="entry name" value="HTH_CROC1"/>
    <property type="match status" value="1"/>
</dbReference>
<dbReference type="OrthoDB" id="5296175at2"/>
<dbReference type="AlphaFoldDB" id="A0A150WQ94"/>
<evidence type="ECO:0000259" key="1">
    <source>
        <dbReference type="PROSITE" id="PS50943"/>
    </source>
</evidence>
<dbReference type="InterPro" id="IPR001387">
    <property type="entry name" value="Cro/C1-type_HTH"/>
</dbReference>
<dbReference type="Proteomes" id="UP000075320">
    <property type="component" value="Unassembled WGS sequence"/>
</dbReference>
<gene>
    <name evidence="2" type="ORF">AZI86_06295</name>
</gene>
<dbReference type="SMART" id="SM00530">
    <property type="entry name" value="HTH_XRE"/>
    <property type="match status" value="1"/>
</dbReference>
<dbReference type="GO" id="GO:0003677">
    <property type="term" value="F:DNA binding"/>
    <property type="evidence" value="ECO:0007669"/>
    <property type="project" value="InterPro"/>
</dbReference>
<proteinExistence type="predicted"/>
<reference evidence="2 3" key="1">
    <citation type="submission" date="2016-03" db="EMBL/GenBank/DDBJ databases">
        <authorList>
            <person name="Ploux O."/>
        </authorList>
    </citation>
    <scope>NUCLEOTIDE SEQUENCE [LARGE SCALE GENOMIC DNA]</scope>
    <source>
        <strain evidence="2 3">R0</strain>
    </source>
</reference>
<dbReference type="SUPFAM" id="SSF47413">
    <property type="entry name" value="lambda repressor-like DNA-binding domains"/>
    <property type="match status" value="1"/>
</dbReference>
<dbReference type="CDD" id="cd00093">
    <property type="entry name" value="HTH_XRE"/>
    <property type="match status" value="1"/>
</dbReference>
<accession>A0A150WQ94</accession>
<dbReference type="Gene3D" id="1.10.260.40">
    <property type="entry name" value="lambda repressor-like DNA-binding domains"/>
    <property type="match status" value="1"/>
</dbReference>
<dbReference type="Pfam" id="PF01381">
    <property type="entry name" value="HTH_3"/>
    <property type="match status" value="1"/>
</dbReference>